<dbReference type="PANTHER" id="PTHR37827:SF1">
    <property type="entry name" value="HNH DOMAIN-CONTAINING PROTEIN"/>
    <property type="match status" value="1"/>
</dbReference>
<dbReference type="Proteomes" id="UP000799441">
    <property type="component" value="Unassembled WGS sequence"/>
</dbReference>
<accession>A0A9P4Q3V1</accession>
<evidence type="ECO:0000313" key="2">
    <source>
        <dbReference type="Proteomes" id="UP000799441"/>
    </source>
</evidence>
<protein>
    <recommendedName>
        <fullName evidence="3">HNH domain-containing protein</fullName>
    </recommendedName>
</protein>
<dbReference type="AlphaFoldDB" id="A0A9P4Q3V1"/>
<dbReference type="PANTHER" id="PTHR37827">
    <property type="entry name" value="TUDOR DOMAIN-CONTAINING PROTEIN"/>
    <property type="match status" value="1"/>
</dbReference>
<keyword evidence="2" id="KW-1185">Reference proteome</keyword>
<evidence type="ECO:0008006" key="3">
    <source>
        <dbReference type="Google" id="ProtNLM"/>
    </source>
</evidence>
<evidence type="ECO:0000313" key="1">
    <source>
        <dbReference type="EMBL" id="KAF2717634.1"/>
    </source>
</evidence>
<gene>
    <name evidence="1" type="ORF">K431DRAFT_232622</name>
</gene>
<reference evidence="1" key="1">
    <citation type="journal article" date="2020" name="Stud. Mycol.">
        <title>101 Dothideomycetes genomes: a test case for predicting lifestyles and emergence of pathogens.</title>
        <authorList>
            <person name="Haridas S."/>
            <person name="Albert R."/>
            <person name="Binder M."/>
            <person name="Bloem J."/>
            <person name="Labutti K."/>
            <person name="Salamov A."/>
            <person name="Andreopoulos B."/>
            <person name="Baker S."/>
            <person name="Barry K."/>
            <person name="Bills G."/>
            <person name="Bluhm B."/>
            <person name="Cannon C."/>
            <person name="Castanera R."/>
            <person name="Culley D."/>
            <person name="Daum C."/>
            <person name="Ezra D."/>
            <person name="Gonzalez J."/>
            <person name="Henrissat B."/>
            <person name="Kuo A."/>
            <person name="Liang C."/>
            <person name="Lipzen A."/>
            <person name="Lutzoni F."/>
            <person name="Magnuson J."/>
            <person name="Mondo S."/>
            <person name="Nolan M."/>
            <person name="Ohm R."/>
            <person name="Pangilinan J."/>
            <person name="Park H.-J."/>
            <person name="Ramirez L."/>
            <person name="Alfaro M."/>
            <person name="Sun H."/>
            <person name="Tritt A."/>
            <person name="Yoshinaga Y."/>
            <person name="Zwiers L.-H."/>
            <person name="Turgeon B."/>
            <person name="Goodwin S."/>
            <person name="Spatafora J."/>
            <person name="Crous P."/>
            <person name="Grigoriev I."/>
        </authorList>
    </citation>
    <scope>NUCLEOTIDE SEQUENCE</scope>
    <source>
        <strain evidence="1">CBS 116435</strain>
    </source>
</reference>
<organism evidence="1 2">
    <name type="scientific">Polychaeton citri CBS 116435</name>
    <dbReference type="NCBI Taxonomy" id="1314669"/>
    <lineage>
        <taxon>Eukaryota</taxon>
        <taxon>Fungi</taxon>
        <taxon>Dikarya</taxon>
        <taxon>Ascomycota</taxon>
        <taxon>Pezizomycotina</taxon>
        <taxon>Dothideomycetes</taxon>
        <taxon>Dothideomycetidae</taxon>
        <taxon>Capnodiales</taxon>
        <taxon>Capnodiaceae</taxon>
        <taxon>Polychaeton</taxon>
    </lineage>
</organism>
<sequence length="255" mass="28815">MISDDAGDNFQTFRECLSTTIIEKLAPPAHKRKKVKGRKNAIKPVTKPVTESDNAAADLSDFVEYLSEEIFPSLPDELRTLSYATVQNDGSIGEKYSLPLDSALLEVVLKPLPPSVADSLTSYNLIHDTTDLERFLEPALSSYISSTTAPPPEHAPSSSAARPDGCEICQREHLPLTYHHLIPRQVHEKAVKRGWAREWELQKVAWLCRACHSYVHRIASNEELARELNSVDALLEREDVQKFAQWMSRVRWKAR</sequence>
<name>A0A9P4Q3V1_9PEZI</name>
<dbReference type="EMBL" id="MU003839">
    <property type="protein sequence ID" value="KAF2717634.1"/>
    <property type="molecule type" value="Genomic_DNA"/>
</dbReference>
<comment type="caution">
    <text evidence="1">The sequence shown here is derived from an EMBL/GenBank/DDBJ whole genome shotgun (WGS) entry which is preliminary data.</text>
</comment>
<proteinExistence type="predicted"/>
<dbReference type="OrthoDB" id="4850648at2759"/>